<dbReference type="Proteomes" id="UP001372338">
    <property type="component" value="Unassembled WGS sequence"/>
</dbReference>
<evidence type="ECO:0000313" key="2">
    <source>
        <dbReference type="EMBL" id="KAK7266619.1"/>
    </source>
</evidence>
<dbReference type="Pfam" id="PF23622">
    <property type="entry name" value="LRR_At1g61320_AtMIF1"/>
    <property type="match status" value="1"/>
</dbReference>
<dbReference type="Pfam" id="PF00646">
    <property type="entry name" value="F-box"/>
    <property type="match status" value="1"/>
</dbReference>
<dbReference type="InterPro" id="IPR001810">
    <property type="entry name" value="F-box_dom"/>
</dbReference>
<dbReference type="AlphaFoldDB" id="A0AAN9I6C7"/>
<dbReference type="InterPro" id="IPR055357">
    <property type="entry name" value="LRR_At1g61320_AtMIF1"/>
</dbReference>
<protein>
    <recommendedName>
        <fullName evidence="1">F-box domain-containing protein</fullName>
    </recommendedName>
</protein>
<dbReference type="Gene3D" id="1.20.1280.50">
    <property type="match status" value="1"/>
</dbReference>
<dbReference type="InterPro" id="IPR053772">
    <property type="entry name" value="At1g61320/At1g61330-like"/>
</dbReference>
<dbReference type="EMBL" id="JAYWIO010000004">
    <property type="protein sequence ID" value="KAK7266619.1"/>
    <property type="molecule type" value="Genomic_DNA"/>
</dbReference>
<dbReference type="SUPFAM" id="SSF52047">
    <property type="entry name" value="RNI-like"/>
    <property type="match status" value="1"/>
</dbReference>
<dbReference type="InterPro" id="IPR036047">
    <property type="entry name" value="F-box-like_dom_sf"/>
</dbReference>
<dbReference type="PANTHER" id="PTHR34145:SF28">
    <property type="entry name" value="F-BOX DOMAIN-CONTAINING PROTEIN"/>
    <property type="match status" value="1"/>
</dbReference>
<gene>
    <name evidence="2" type="ORF">RIF29_19268</name>
</gene>
<dbReference type="PANTHER" id="PTHR34145">
    <property type="entry name" value="OS02G0105600 PROTEIN"/>
    <property type="match status" value="1"/>
</dbReference>
<evidence type="ECO:0000313" key="3">
    <source>
        <dbReference type="Proteomes" id="UP001372338"/>
    </source>
</evidence>
<dbReference type="PROSITE" id="PS50181">
    <property type="entry name" value="FBOX"/>
    <property type="match status" value="1"/>
</dbReference>
<keyword evidence="3" id="KW-1185">Reference proteome</keyword>
<organism evidence="2 3">
    <name type="scientific">Crotalaria pallida</name>
    <name type="common">Smooth rattlebox</name>
    <name type="synonym">Crotalaria striata</name>
    <dbReference type="NCBI Taxonomy" id="3830"/>
    <lineage>
        <taxon>Eukaryota</taxon>
        <taxon>Viridiplantae</taxon>
        <taxon>Streptophyta</taxon>
        <taxon>Embryophyta</taxon>
        <taxon>Tracheophyta</taxon>
        <taxon>Spermatophyta</taxon>
        <taxon>Magnoliopsida</taxon>
        <taxon>eudicotyledons</taxon>
        <taxon>Gunneridae</taxon>
        <taxon>Pentapetalae</taxon>
        <taxon>rosids</taxon>
        <taxon>fabids</taxon>
        <taxon>Fabales</taxon>
        <taxon>Fabaceae</taxon>
        <taxon>Papilionoideae</taxon>
        <taxon>50 kb inversion clade</taxon>
        <taxon>genistoids sensu lato</taxon>
        <taxon>core genistoids</taxon>
        <taxon>Crotalarieae</taxon>
        <taxon>Crotalaria</taxon>
    </lineage>
</organism>
<dbReference type="SUPFAM" id="SSF81383">
    <property type="entry name" value="F-box domain"/>
    <property type="match status" value="1"/>
</dbReference>
<dbReference type="Gene3D" id="3.80.10.10">
    <property type="entry name" value="Ribonuclease Inhibitor"/>
    <property type="match status" value="1"/>
</dbReference>
<reference evidence="2 3" key="1">
    <citation type="submission" date="2024-01" db="EMBL/GenBank/DDBJ databases">
        <title>The genomes of 5 underutilized Papilionoideae crops provide insights into root nodulation and disease resistanc.</title>
        <authorList>
            <person name="Yuan L."/>
        </authorList>
    </citation>
    <scope>NUCLEOTIDE SEQUENCE [LARGE SCALE GENOMIC DNA]</scope>
    <source>
        <strain evidence="2">ZHUSHIDOU_FW_LH</strain>
        <tissue evidence="2">Leaf</tissue>
    </source>
</reference>
<sequence length="480" mass="56459">MDYISELPDGLFSDILSMLSIKDRLKIDRVSKRWREQKDFRKDLYFSNYSVLGISLEELLQHPTGTDDEYMKRYFDLSLRRDEFVKRVDQFLKIFQGTKIDSFIINFYLDSQVRDTIDQWISFAIARGVERIDLIFDAEFYNTSSSKEDDEEEELYEFRLDLFSESNASTLKNLSLENCRVYYPINFDFTPFKNLRSLELEQVVLHENFITSLLSNCLLLEDLSLTMCEFKSRMPNIESSSLCYLALETCFFPYQDIYQYYAKNLIVIHCIKLTWLFYCGDLAVYYINTPALKRIDCFINAKKLPYALEIFAVLPQLEILALRTRSQLKSLLKLAKPLENLKQLDFIVDMESSQGEEFDLLWLLTILQASPLLQKLSIMFTDPKFFDNQKDIKDLEIFSHEKIKVIEMAGCVGNWYEIEFALNVLKYAHKLEQIVMSPYWRMGSSSAWESDPVWLESGREHIREMLQGETGLGRAKLVLI</sequence>
<comment type="caution">
    <text evidence="2">The sequence shown here is derived from an EMBL/GenBank/DDBJ whole genome shotgun (WGS) entry which is preliminary data.</text>
</comment>
<evidence type="ECO:0000259" key="1">
    <source>
        <dbReference type="PROSITE" id="PS50181"/>
    </source>
</evidence>
<feature type="domain" description="F-box" evidence="1">
    <location>
        <begin position="1"/>
        <end position="49"/>
    </location>
</feature>
<dbReference type="InterPro" id="IPR032675">
    <property type="entry name" value="LRR_dom_sf"/>
</dbReference>
<name>A0AAN9I6C7_CROPI</name>
<accession>A0AAN9I6C7</accession>
<proteinExistence type="predicted"/>